<dbReference type="InParanoid" id="K1QYF1"/>
<dbReference type="EMBL" id="JH818444">
    <property type="protein sequence ID" value="EKC42002.1"/>
    <property type="molecule type" value="Genomic_DNA"/>
</dbReference>
<dbReference type="AlphaFoldDB" id="K1QYF1"/>
<gene>
    <name evidence="1" type="ORF">CGI_10028185</name>
</gene>
<name>K1QYF1_MAGGI</name>
<dbReference type="HOGENOM" id="CLU_1867090_0_0_1"/>
<reference evidence="1" key="1">
    <citation type="journal article" date="2012" name="Nature">
        <title>The oyster genome reveals stress adaptation and complexity of shell formation.</title>
        <authorList>
            <person name="Zhang G."/>
            <person name="Fang X."/>
            <person name="Guo X."/>
            <person name="Li L."/>
            <person name="Luo R."/>
            <person name="Xu F."/>
            <person name="Yang P."/>
            <person name="Zhang L."/>
            <person name="Wang X."/>
            <person name="Qi H."/>
            <person name="Xiong Z."/>
            <person name="Que H."/>
            <person name="Xie Y."/>
            <person name="Holland P.W."/>
            <person name="Paps J."/>
            <person name="Zhu Y."/>
            <person name="Wu F."/>
            <person name="Chen Y."/>
            <person name="Wang J."/>
            <person name="Peng C."/>
            <person name="Meng J."/>
            <person name="Yang L."/>
            <person name="Liu J."/>
            <person name="Wen B."/>
            <person name="Zhang N."/>
            <person name="Huang Z."/>
            <person name="Zhu Q."/>
            <person name="Feng Y."/>
            <person name="Mount A."/>
            <person name="Hedgecock D."/>
            <person name="Xu Z."/>
            <person name="Liu Y."/>
            <person name="Domazet-Loso T."/>
            <person name="Du Y."/>
            <person name="Sun X."/>
            <person name="Zhang S."/>
            <person name="Liu B."/>
            <person name="Cheng P."/>
            <person name="Jiang X."/>
            <person name="Li J."/>
            <person name="Fan D."/>
            <person name="Wang W."/>
            <person name="Fu W."/>
            <person name="Wang T."/>
            <person name="Wang B."/>
            <person name="Zhang J."/>
            <person name="Peng Z."/>
            <person name="Li Y."/>
            <person name="Li N."/>
            <person name="Wang J."/>
            <person name="Chen M."/>
            <person name="He Y."/>
            <person name="Tan F."/>
            <person name="Song X."/>
            <person name="Zheng Q."/>
            <person name="Huang R."/>
            <person name="Yang H."/>
            <person name="Du X."/>
            <person name="Chen L."/>
            <person name="Yang M."/>
            <person name="Gaffney P.M."/>
            <person name="Wang S."/>
            <person name="Luo L."/>
            <person name="She Z."/>
            <person name="Ming Y."/>
            <person name="Huang W."/>
            <person name="Zhang S."/>
            <person name="Huang B."/>
            <person name="Zhang Y."/>
            <person name="Qu T."/>
            <person name="Ni P."/>
            <person name="Miao G."/>
            <person name="Wang J."/>
            <person name="Wang Q."/>
            <person name="Steinberg C.E."/>
            <person name="Wang H."/>
            <person name="Li N."/>
            <person name="Qian L."/>
            <person name="Zhang G."/>
            <person name="Li Y."/>
            <person name="Yang H."/>
            <person name="Liu X."/>
            <person name="Wang J."/>
            <person name="Yin Y."/>
            <person name="Wang J."/>
        </authorList>
    </citation>
    <scope>NUCLEOTIDE SEQUENCE [LARGE SCALE GENOMIC DNA]</scope>
    <source>
        <strain evidence="1">05x7-T-G4-1.051#20</strain>
    </source>
</reference>
<protein>
    <submittedName>
        <fullName evidence="1">Uncharacterized protein</fullName>
    </submittedName>
</protein>
<organism evidence="1">
    <name type="scientific">Magallana gigas</name>
    <name type="common">Pacific oyster</name>
    <name type="synonym">Crassostrea gigas</name>
    <dbReference type="NCBI Taxonomy" id="29159"/>
    <lineage>
        <taxon>Eukaryota</taxon>
        <taxon>Metazoa</taxon>
        <taxon>Spiralia</taxon>
        <taxon>Lophotrochozoa</taxon>
        <taxon>Mollusca</taxon>
        <taxon>Bivalvia</taxon>
        <taxon>Autobranchia</taxon>
        <taxon>Pteriomorphia</taxon>
        <taxon>Ostreida</taxon>
        <taxon>Ostreoidea</taxon>
        <taxon>Ostreidae</taxon>
        <taxon>Magallana</taxon>
    </lineage>
</organism>
<proteinExistence type="predicted"/>
<evidence type="ECO:0000313" key="1">
    <source>
        <dbReference type="EMBL" id="EKC42002.1"/>
    </source>
</evidence>
<accession>K1QYF1</accession>
<sequence length="137" mass="15566">MIAKIQSCGTSSKRGEHMYLDFHSKNDVDNCICKLTSLFSGSLKISIISIPNRRIVSLVLISVLMCLCFVLLIIVVLLRKSDNHIIELCVKQWNCDRITAHKKDRMYKEAKEVAAVVCGYMLELDKLHGLRSDPNKK</sequence>